<accession>A0A948TIW2</accession>
<feature type="transmembrane region" description="Helical" evidence="1">
    <location>
        <begin position="386"/>
        <end position="405"/>
    </location>
</feature>
<gene>
    <name evidence="2" type="ORF">H9901_02530</name>
</gene>
<feature type="transmembrane region" description="Helical" evidence="1">
    <location>
        <begin position="12"/>
        <end position="31"/>
    </location>
</feature>
<reference evidence="2" key="1">
    <citation type="journal article" date="2021" name="PeerJ">
        <title>Extensive microbial diversity within the chicken gut microbiome revealed by metagenomics and culture.</title>
        <authorList>
            <person name="Gilroy R."/>
            <person name="Ravi A."/>
            <person name="Getino M."/>
            <person name="Pursley I."/>
            <person name="Horton D.L."/>
            <person name="Alikhan N.F."/>
            <person name="Baker D."/>
            <person name="Gharbi K."/>
            <person name="Hall N."/>
            <person name="Watson M."/>
            <person name="Adriaenssens E.M."/>
            <person name="Foster-Nyarko E."/>
            <person name="Jarju S."/>
            <person name="Secka A."/>
            <person name="Antonio M."/>
            <person name="Oren A."/>
            <person name="Chaudhuri R.R."/>
            <person name="La Ragione R."/>
            <person name="Hildebrand F."/>
            <person name="Pallen M.J."/>
        </authorList>
    </citation>
    <scope>NUCLEOTIDE SEQUENCE</scope>
    <source>
        <strain evidence="2">F6-6636</strain>
    </source>
</reference>
<keyword evidence="1" id="KW-0812">Transmembrane</keyword>
<feature type="transmembrane region" description="Helical" evidence="1">
    <location>
        <begin position="298"/>
        <end position="316"/>
    </location>
</feature>
<proteinExistence type="predicted"/>
<feature type="transmembrane region" description="Helical" evidence="1">
    <location>
        <begin position="104"/>
        <end position="124"/>
    </location>
</feature>
<dbReference type="PANTHER" id="PTHR38454:SF1">
    <property type="entry name" value="INTEGRAL MEMBRANE PROTEIN"/>
    <property type="match status" value="1"/>
</dbReference>
<dbReference type="EMBL" id="JAHLFS010000032">
    <property type="protein sequence ID" value="MBU3851554.1"/>
    <property type="molecule type" value="Genomic_DNA"/>
</dbReference>
<evidence type="ECO:0000256" key="1">
    <source>
        <dbReference type="SAM" id="Phobius"/>
    </source>
</evidence>
<dbReference type="AlphaFoldDB" id="A0A948TIW2"/>
<dbReference type="Proteomes" id="UP000777303">
    <property type="component" value="Unassembled WGS sequence"/>
</dbReference>
<dbReference type="PANTHER" id="PTHR38454">
    <property type="entry name" value="INTEGRAL MEMBRANE PROTEIN-RELATED"/>
    <property type="match status" value="1"/>
</dbReference>
<sequence length="844" mass="95868">MKKDKSRYLLMFAAWLLAAGIIITVLAIMHITPFGNNNLLISDMGAQYNSFLSAWRRMLLTHHVTLYTFAQGLGTNFVPTIAYYLLSPFNVLLLFGQASAVPTIITWILILKVATIALTMTYFLCRHFQTTNKMVLLFAVAYSCCGFVTTSYFNIMWLDALIWLPLIIDGVDEVFNRGRISRLFIWLLISIITNFYLGYMTCLFVGMYTFYQLCEHGQARWRLLTLWRHFGKAVLKVMETGILAAAASAIVLLPTALGMLQTAKTTKTPLSLLPEYGLDVFNQLGVGATNYQSHLTHAPALFCTSLVILLVIFLWVNPQITRWHKRHVFVFLFVLLLTTNLQVFNTIWHLGQQPAGFPFRNVFVIIFMLIVWGWESWQAGVAHVALRWRYLLPAALIILMLLGYYSSRLPLHAISWLSDYNTNVVPSFSLMTSISYIVLTTLLLFIKRQQWLFLIVTSEMLVNWLLVMRFTPLGNQSVYAHAYQQQATQLNKRHKTPYFSRLNSNNTLLRSAYRETYNNYNEGLLFAYDGLFGYNSTLNENSRIAEHNLGLFSRNQRRICGEGLDPISELVLDVQQQLTLSSHHLTSHINHNACGLGVVIPANVANLTLHTTNMLTNQQRLLQNWQGSNLFTPVKIINDQVTPLRNGYRHHLVLQPLTTGPVYLNATHNATTYDDLLVNGHSQQPAINADGFRFLCNLGTHQVGQNFTVTITLQKATVRGLDIASLDQEQWQQCRQRIQQAGTYQPRLTWQHGEPVFTATMINHSTHHWLLLSLPYEPGWHAQINGKSVTPKKILSGLTAVPITTGKNQIKVYYQVPGLRLGILISISALLLYGLIIIKQKAEA</sequence>
<feature type="transmembrane region" description="Helical" evidence="1">
    <location>
        <begin position="451"/>
        <end position="470"/>
    </location>
</feature>
<evidence type="ECO:0000313" key="3">
    <source>
        <dbReference type="Proteomes" id="UP000777303"/>
    </source>
</evidence>
<feature type="transmembrane region" description="Helical" evidence="1">
    <location>
        <begin position="136"/>
        <end position="164"/>
    </location>
</feature>
<dbReference type="Pfam" id="PF09586">
    <property type="entry name" value="YfhO"/>
    <property type="match status" value="1"/>
</dbReference>
<feature type="transmembrane region" description="Helical" evidence="1">
    <location>
        <begin position="184"/>
        <end position="213"/>
    </location>
</feature>
<feature type="transmembrane region" description="Helical" evidence="1">
    <location>
        <begin position="425"/>
        <end position="446"/>
    </location>
</feature>
<dbReference type="InterPro" id="IPR018580">
    <property type="entry name" value="Uncharacterised_YfhO"/>
</dbReference>
<reference evidence="2" key="2">
    <citation type="submission" date="2021-04" db="EMBL/GenBank/DDBJ databases">
        <authorList>
            <person name="Gilroy R."/>
        </authorList>
    </citation>
    <scope>NUCLEOTIDE SEQUENCE</scope>
    <source>
        <strain evidence="2">F6-6636</strain>
    </source>
</reference>
<feature type="transmembrane region" description="Helical" evidence="1">
    <location>
        <begin position="357"/>
        <end position="374"/>
    </location>
</feature>
<keyword evidence="1" id="KW-0472">Membrane</keyword>
<comment type="caution">
    <text evidence="2">The sequence shown here is derived from an EMBL/GenBank/DDBJ whole genome shotgun (WGS) entry which is preliminary data.</text>
</comment>
<name>A0A948TIW2_9LACO</name>
<feature type="transmembrane region" description="Helical" evidence="1">
    <location>
        <begin position="818"/>
        <end position="838"/>
    </location>
</feature>
<evidence type="ECO:0000313" key="2">
    <source>
        <dbReference type="EMBL" id="MBU3851554.1"/>
    </source>
</evidence>
<keyword evidence="1" id="KW-1133">Transmembrane helix</keyword>
<feature type="transmembrane region" description="Helical" evidence="1">
    <location>
        <begin position="234"/>
        <end position="257"/>
    </location>
</feature>
<organism evidence="2 3">
    <name type="scientific">Candidatus Paralactobacillus gallistercoris</name>
    <dbReference type="NCBI Taxonomy" id="2838724"/>
    <lineage>
        <taxon>Bacteria</taxon>
        <taxon>Bacillati</taxon>
        <taxon>Bacillota</taxon>
        <taxon>Bacilli</taxon>
        <taxon>Lactobacillales</taxon>
        <taxon>Lactobacillaceae</taxon>
        <taxon>Lactobacillus</taxon>
    </lineage>
</organism>
<feature type="transmembrane region" description="Helical" evidence="1">
    <location>
        <begin position="328"/>
        <end position="351"/>
    </location>
</feature>
<protein>
    <submittedName>
        <fullName evidence="2">YfhO family protein</fullName>
    </submittedName>
</protein>